<feature type="region of interest" description="Disordered" evidence="1">
    <location>
        <begin position="103"/>
        <end position="124"/>
    </location>
</feature>
<name>A0A4Z2FD08_9TELE</name>
<reference evidence="2 3" key="1">
    <citation type="submission" date="2019-03" db="EMBL/GenBank/DDBJ databases">
        <title>First draft genome of Liparis tanakae, snailfish: a comprehensive survey of snailfish specific genes.</title>
        <authorList>
            <person name="Kim W."/>
            <person name="Song I."/>
            <person name="Jeong J.-H."/>
            <person name="Kim D."/>
            <person name="Kim S."/>
            <person name="Ryu S."/>
            <person name="Song J.Y."/>
            <person name="Lee S.K."/>
        </authorList>
    </citation>
    <scope>NUCLEOTIDE SEQUENCE [LARGE SCALE GENOMIC DNA]</scope>
    <source>
        <tissue evidence="2">Muscle</tissue>
    </source>
</reference>
<keyword evidence="3" id="KW-1185">Reference proteome</keyword>
<dbReference type="AlphaFoldDB" id="A0A4Z2FD08"/>
<protein>
    <submittedName>
        <fullName evidence="2">Uncharacterized protein</fullName>
    </submittedName>
</protein>
<dbReference type="EMBL" id="SRLO01001332">
    <property type="protein sequence ID" value="TNN38851.1"/>
    <property type="molecule type" value="Genomic_DNA"/>
</dbReference>
<proteinExistence type="predicted"/>
<evidence type="ECO:0000313" key="3">
    <source>
        <dbReference type="Proteomes" id="UP000314294"/>
    </source>
</evidence>
<dbReference type="OrthoDB" id="8913352at2759"/>
<evidence type="ECO:0000313" key="2">
    <source>
        <dbReference type="EMBL" id="TNN38851.1"/>
    </source>
</evidence>
<gene>
    <name evidence="2" type="ORF">EYF80_050993</name>
</gene>
<sequence>MSSQGERGCFCTQGSSCEMSRMWTGPGPQWATGGDTAAVRLGSEASGRCRVTGGTVRVKFTCTGPDSVRFQKDFQNCMSMFWVMRSNSAPRSSGSMTYFPDVRRERAARPGGGGGGGGRGDGVE</sequence>
<evidence type="ECO:0000256" key="1">
    <source>
        <dbReference type="SAM" id="MobiDB-lite"/>
    </source>
</evidence>
<feature type="compositionally biased region" description="Gly residues" evidence="1">
    <location>
        <begin position="110"/>
        <end position="124"/>
    </location>
</feature>
<dbReference type="Proteomes" id="UP000314294">
    <property type="component" value="Unassembled WGS sequence"/>
</dbReference>
<organism evidence="2 3">
    <name type="scientific">Liparis tanakae</name>
    <name type="common">Tanaka's snailfish</name>
    <dbReference type="NCBI Taxonomy" id="230148"/>
    <lineage>
        <taxon>Eukaryota</taxon>
        <taxon>Metazoa</taxon>
        <taxon>Chordata</taxon>
        <taxon>Craniata</taxon>
        <taxon>Vertebrata</taxon>
        <taxon>Euteleostomi</taxon>
        <taxon>Actinopterygii</taxon>
        <taxon>Neopterygii</taxon>
        <taxon>Teleostei</taxon>
        <taxon>Neoteleostei</taxon>
        <taxon>Acanthomorphata</taxon>
        <taxon>Eupercaria</taxon>
        <taxon>Perciformes</taxon>
        <taxon>Cottioidei</taxon>
        <taxon>Cottales</taxon>
        <taxon>Liparidae</taxon>
        <taxon>Liparis</taxon>
    </lineage>
</organism>
<comment type="caution">
    <text evidence="2">The sequence shown here is derived from an EMBL/GenBank/DDBJ whole genome shotgun (WGS) entry which is preliminary data.</text>
</comment>
<accession>A0A4Z2FD08</accession>